<dbReference type="PANTHER" id="PTHR30345">
    <property type="entry name" value="RIBOSE-5-PHOSPHATE ISOMERASE B"/>
    <property type="match status" value="1"/>
</dbReference>
<comment type="caution">
    <text evidence="4">The sequence shown here is derived from an EMBL/GenBank/DDBJ whole genome shotgun (WGS) entry which is preliminary data.</text>
</comment>
<reference evidence="4 5" key="1">
    <citation type="submission" date="2018-03" db="EMBL/GenBank/DDBJ databases">
        <title>Whole genome sequencing of Histamine producing bacteria.</title>
        <authorList>
            <person name="Butler K."/>
        </authorList>
    </citation>
    <scope>NUCLEOTIDE SEQUENCE [LARGE SCALE GENOMIC DNA]</scope>
    <source>
        <strain evidence="4 5">DSM 19138</strain>
    </source>
</reference>
<evidence type="ECO:0000256" key="1">
    <source>
        <dbReference type="ARBA" id="ARBA00008754"/>
    </source>
</evidence>
<dbReference type="PIRSF" id="PIRSF005384">
    <property type="entry name" value="RpiB_LacA_B"/>
    <property type="match status" value="1"/>
</dbReference>
<feature type="active site" description="Proton donor" evidence="3">
    <location>
        <position position="98"/>
    </location>
</feature>
<sequence>MKIAIGNDHTGVELKHYLIAQLEALGHTVVNVGTNDATRTHSAIYATAVAGLINQGDVDLGILICGTGVGMSICANKFNGVRAVMGANLYTVKQSKEHNDTNVLTLGALTTEKAIAKQLVTTWLDAEFDGTETRRYRLDLISEIEEQQHSKEEIYS</sequence>
<dbReference type="InterPro" id="IPR003500">
    <property type="entry name" value="RpiB_LacA_LacB"/>
</dbReference>
<dbReference type="InterPro" id="IPR004785">
    <property type="entry name" value="RpiB"/>
</dbReference>
<proteinExistence type="inferred from homology"/>
<dbReference type="NCBIfam" id="TIGR00689">
    <property type="entry name" value="rpiB_lacA_lacB"/>
    <property type="match status" value="1"/>
</dbReference>
<dbReference type="SUPFAM" id="SSF89623">
    <property type="entry name" value="Ribose/Galactose isomerase RpiB/AlsB"/>
    <property type="match status" value="1"/>
</dbReference>
<dbReference type="NCBIfam" id="TIGR01120">
    <property type="entry name" value="rpiB"/>
    <property type="match status" value="1"/>
</dbReference>
<dbReference type="Gene3D" id="3.40.1400.10">
    <property type="entry name" value="Sugar-phosphate isomerase, RpiB/LacA/LacB"/>
    <property type="match status" value="1"/>
</dbReference>
<dbReference type="EMBL" id="PYMB01000001">
    <property type="protein sequence ID" value="PSW16175.1"/>
    <property type="molecule type" value="Genomic_DNA"/>
</dbReference>
<name>A0A2T3NKX5_9GAMM</name>
<protein>
    <submittedName>
        <fullName evidence="4">Ribose 5-phosphate isomerase B</fullName>
    </submittedName>
</protein>
<accession>A0A2T3NKX5</accession>
<organism evidence="4 5">
    <name type="scientific">Photobacterium rosenbergii</name>
    <dbReference type="NCBI Taxonomy" id="294936"/>
    <lineage>
        <taxon>Bacteria</taxon>
        <taxon>Pseudomonadati</taxon>
        <taxon>Pseudomonadota</taxon>
        <taxon>Gammaproteobacteria</taxon>
        <taxon>Vibrionales</taxon>
        <taxon>Vibrionaceae</taxon>
        <taxon>Photobacterium</taxon>
    </lineage>
</organism>
<dbReference type="GO" id="GO:0009052">
    <property type="term" value="P:pentose-phosphate shunt, non-oxidative branch"/>
    <property type="evidence" value="ECO:0007669"/>
    <property type="project" value="TreeGrafter"/>
</dbReference>
<dbReference type="OrthoDB" id="1778624at2"/>
<feature type="active site" description="Proton acceptor" evidence="3">
    <location>
        <position position="65"/>
    </location>
</feature>
<dbReference type="NCBIfam" id="NF004051">
    <property type="entry name" value="PRK05571.1"/>
    <property type="match status" value="1"/>
</dbReference>
<dbReference type="GO" id="GO:0019316">
    <property type="term" value="P:D-allose catabolic process"/>
    <property type="evidence" value="ECO:0007669"/>
    <property type="project" value="TreeGrafter"/>
</dbReference>
<dbReference type="Pfam" id="PF02502">
    <property type="entry name" value="LacAB_rpiB"/>
    <property type="match status" value="1"/>
</dbReference>
<gene>
    <name evidence="4" type="primary">rpiB</name>
    <name evidence="4" type="ORF">C9J01_04010</name>
</gene>
<comment type="similarity">
    <text evidence="1">Belongs to the LacAB/RpiB family.</text>
</comment>
<evidence type="ECO:0000256" key="2">
    <source>
        <dbReference type="ARBA" id="ARBA00023235"/>
    </source>
</evidence>
<dbReference type="PANTHER" id="PTHR30345:SF0">
    <property type="entry name" value="DNA DAMAGE-REPAIR_TOLERATION PROTEIN DRT102"/>
    <property type="match status" value="1"/>
</dbReference>
<dbReference type="GO" id="GO:0004751">
    <property type="term" value="F:ribose-5-phosphate isomerase activity"/>
    <property type="evidence" value="ECO:0007669"/>
    <property type="project" value="TreeGrafter"/>
</dbReference>
<dbReference type="RefSeq" id="WP_107296797.1">
    <property type="nucleotide sequence ID" value="NZ_PYMB01000001.1"/>
</dbReference>
<evidence type="ECO:0000256" key="3">
    <source>
        <dbReference type="PIRSR" id="PIRSR005384-1"/>
    </source>
</evidence>
<keyword evidence="2 4" id="KW-0413">Isomerase</keyword>
<dbReference type="InterPro" id="IPR036569">
    <property type="entry name" value="RpiB_LacA_LacB_sf"/>
</dbReference>
<dbReference type="AlphaFoldDB" id="A0A2T3NKX5"/>
<evidence type="ECO:0000313" key="4">
    <source>
        <dbReference type="EMBL" id="PSW16175.1"/>
    </source>
</evidence>
<evidence type="ECO:0000313" key="5">
    <source>
        <dbReference type="Proteomes" id="UP000241346"/>
    </source>
</evidence>
<dbReference type="Proteomes" id="UP000241346">
    <property type="component" value="Unassembled WGS sequence"/>
</dbReference>